<accession>A0A1E3IXX1</accession>
<dbReference type="SUPFAM" id="SSF57959">
    <property type="entry name" value="Leucine zipper domain"/>
    <property type="match status" value="1"/>
</dbReference>
<keyword evidence="5" id="KW-1185">Reference proteome</keyword>
<proteinExistence type="predicted"/>
<gene>
    <name evidence="4" type="ORF">L198_05250</name>
</gene>
<dbReference type="Pfam" id="PF00170">
    <property type="entry name" value="bZIP_1"/>
    <property type="match status" value="1"/>
</dbReference>
<dbReference type="AlphaFoldDB" id="A0A1E3IXX1"/>
<comment type="caution">
    <text evidence="4">The sequence shown here is derived from an EMBL/GenBank/DDBJ whole genome shotgun (WGS) entry which is preliminary data.</text>
</comment>
<evidence type="ECO:0000259" key="3">
    <source>
        <dbReference type="PROSITE" id="PS50217"/>
    </source>
</evidence>
<evidence type="ECO:0000256" key="2">
    <source>
        <dbReference type="SAM" id="MobiDB-lite"/>
    </source>
</evidence>
<feature type="region of interest" description="Disordered" evidence="2">
    <location>
        <begin position="127"/>
        <end position="148"/>
    </location>
</feature>
<dbReference type="Gene3D" id="1.20.5.170">
    <property type="match status" value="1"/>
</dbReference>
<dbReference type="InterPro" id="IPR004827">
    <property type="entry name" value="bZIP"/>
</dbReference>
<feature type="region of interest" description="Disordered" evidence="2">
    <location>
        <begin position="238"/>
        <end position="346"/>
    </location>
</feature>
<organism evidence="4 5">
    <name type="scientific">Cryptococcus wingfieldii CBS 7118</name>
    <dbReference type="NCBI Taxonomy" id="1295528"/>
    <lineage>
        <taxon>Eukaryota</taxon>
        <taxon>Fungi</taxon>
        <taxon>Dikarya</taxon>
        <taxon>Basidiomycota</taxon>
        <taxon>Agaricomycotina</taxon>
        <taxon>Tremellomycetes</taxon>
        <taxon>Tremellales</taxon>
        <taxon>Cryptococcaceae</taxon>
        <taxon>Cryptococcus</taxon>
    </lineage>
</organism>
<dbReference type="InterPro" id="IPR046347">
    <property type="entry name" value="bZIP_sf"/>
</dbReference>
<feature type="compositionally biased region" description="Low complexity" evidence="2">
    <location>
        <begin position="28"/>
        <end position="46"/>
    </location>
</feature>
<feature type="coiled-coil region" evidence="1">
    <location>
        <begin position="195"/>
        <end position="236"/>
    </location>
</feature>
<feature type="compositionally biased region" description="Basic and acidic residues" evidence="2">
    <location>
        <begin position="78"/>
        <end position="87"/>
    </location>
</feature>
<keyword evidence="1" id="KW-0175">Coiled coil</keyword>
<feature type="compositionally biased region" description="Polar residues" evidence="2">
    <location>
        <begin position="1"/>
        <end position="15"/>
    </location>
</feature>
<dbReference type="RefSeq" id="XP_019030493.1">
    <property type="nucleotide sequence ID" value="XM_019177340.1"/>
</dbReference>
<dbReference type="SMART" id="SM00338">
    <property type="entry name" value="BRLZ"/>
    <property type="match status" value="1"/>
</dbReference>
<dbReference type="GO" id="GO:0003700">
    <property type="term" value="F:DNA-binding transcription factor activity"/>
    <property type="evidence" value="ECO:0007669"/>
    <property type="project" value="InterPro"/>
</dbReference>
<dbReference type="PROSITE" id="PS50217">
    <property type="entry name" value="BZIP"/>
    <property type="match status" value="1"/>
</dbReference>
<feature type="region of interest" description="Disordered" evidence="2">
    <location>
        <begin position="1"/>
        <end position="87"/>
    </location>
</feature>
<protein>
    <recommendedName>
        <fullName evidence="3">BZIP domain-containing protein</fullName>
    </recommendedName>
</protein>
<dbReference type="Proteomes" id="UP000094819">
    <property type="component" value="Unassembled WGS sequence"/>
</dbReference>
<evidence type="ECO:0000313" key="4">
    <source>
        <dbReference type="EMBL" id="ODN93388.1"/>
    </source>
</evidence>
<evidence type="ECO:0000256" key="1">
    <source>
        <dbReference type="SAM" id="Coils"/>
    </source>
</evidence>
<feature type="domain" description="BZIP" evidence="3">
    <location>
        <begin position="82"/>
        <end position="128"/>
    </location>
</feature>
<dbReference type="OrthoDB" id="2596881at2759"/>
<dbReference type="EMBL" id="AWGH01000016">
    <property type="protein sequence ID" value="ODN93388.1"/>
    <property type="molecule type" value="Genomic_DNA"/>
</dbReference>
<feature type="compositionally biased region" description="Polar residues" evidence="2">
    <location>
        <begin position="280"/>
        <end position="289"/>
    </location>
</feature>
<feature type="compositionally biased region" description="Low complexity" evidence="2">
    <location>
        <begin position="256"/>
        <end position="279"/>
    </location>
</feature>
<dbReference type="GeneID" id="30194463"/>
<sequence length="346" mass="38601">MNVHNDTGQTDQQPPQADVGQTALLGQASDFHSASHAMHSSSTALSPEDCRRHHYPDSDNGLSPEAEYGPSGSRKARGSGEDTVTARRREANRLAAQRFRSRKKGYQDSLQEKIRSLEQANRALQGRIGDHDGPVHEGSSGSLPTSGLRPHYDHFASWPGTVPSTNHMTSNPLSPVAGPLAPECHDVHQDHEFRIRHLEKVNTGLEEELREVREENKALRDEFRRWRMQEERVEDDVIRPGLARDAPPLEHHRSWSSRPSYPYPSPHSSLQSQSSDHSSVTGSDQSLFASQHSQHSQHGQRRSDDRYSSSLHLPPLRRVASPAGALLVPTPQIPLMKPRSPPRPDE</sequence>
<dbReference type="CDD" id="cd14691">
    <property type="entry name" value="bZIP_XBP1"/>
    <property type="match status" value="1"/>
</dbReference>
<name>A0A1E3IXX1_9TREE</name>
<evidence type="ECO:0000313" key="5">
    <source>
        <dbReference type="Proteomes" id="UP000094819"/>
    </source>
</evidence>
<feature type="compositionally biased region" description="Basic and acidic residues" evidence="2">
    <location>
        <begin position="48"/>
        <end position="57"/>
    </location>
</feature>
<reference evidence="4 5" key="1">
    <citation type="submission" date="2016-06" db="EMBL/GenBank/DDBJ databases">
        <title>Evolution of pathogenesis and genome organization in the Tremellales.</title>
        <authorList>
            <person name="Cuomo C."/>
            <person name="Litvintseva A."/>
            <person name="Heitman J."/>
            <person name="Chen Y."/>
            <person name="Sun S."/>
            <person name="Springer D."/>
            <person name="Dromer F."/>
            <person name="Young S."/>
            <person name="Zeng Q."/>
            <person name="Chapman S."/>
            <person name="Gujja S."/>
            <person name="Saif S."/>
            <person name="Birren B."/>
        </authorList>
    </citation>
    <scope>NUCLEOTIDE SEQUENCE [LARGE SCALE GENOMIC DNA]</scope>
    <source>
        <strain evidence="4 5">CBS 7118</strain>
    </source>
</reference>